<sequence>MKKFYIKFLKSLLYISFTVTLKSKKQKLNDYFSRKFLEINNDYVLKKIKKKINDKILILLPHCIQLYDCEYKITSDINNCRHCGKCVVSNFIDIKNKFQNIEVKIATGGTLARKYIKEIKPILKSILQVLIVVK</sequence>
<comment type="caution">
    <text evidence="1">The sequence shown here is derived from an EMBL/GenBank/DDBJ whole genome shotgun (WGS) entry which is preliminary data.</text>
</comment>
<dbReference type="Proteomes" id="UP000230719">
    <property type="component" value="Unassembled WGS sequence"/>
</dbReference>
<dbReference type="InterPro" id="IPR002829">
    <property type="entry name" value="DUF116"/>
</dbReference>
<dbReference type="Pfam" id="PF01976">
    <property type="entry name" value="DUF116"/>
    <property type="match status" value="1"/>
</dbReference>
<evidence type="ECO:0000313" key="1">
    <source>
        <dbReference type="EMBL" id="PIM91801.1"/>
    </source>
</evidence>
<proteinExistence type="predicted"/>
<dbReference type="AlphaFoldDB" id="A0A2G9FFY8"/>
<accession>A0A2G9FFY8</accession>
<protein>
    <submittedName>
        <fullName evidence="1">DNA-binding protein</fullName>
    </submittedName>
</protein>
<dbReference type="EMBL" id="NPND01000011">
    <property type="protein sequence ID" value="PIM91801.1"/>
    <property type="molecule type" value="Genomic_DNA"/>
</dbReference>
<evidence type="ECO:0000313" key="2">
    <source>
        <dbReference type="Proteomes" id="UP000230719"/>
    </source>
</evidence>
<organism evidence="1 2">
    <name type="scientific">Fusobacterium animalis</name>
    <dbReference type="NCBI Taxonomy" id="76859"/>
    <lineage>
        <taxon>Bacteria</taxon>
        <taxon>Fusobacteriati</taxon>
        <taxon>Fusobacteriota</taxon>
        <taxon>Fusobacteriia</taxon>
        <taxon>Fusobacteriales</taxon>
        <taxon>Fusobacteriaceae</taxon>
        <taxon>Fusobacterium</taxon>
    </lineage>
</organism>
<dbReference type="PANTHER" id="PTHR43801:SF1">
    <property type="entry name" value="POLYPRENYL SYNTHETASE"/>
    <property type="match status" value="1"/>
</dbReference>
<name>A0A2G9FFY8_9FUSO</name>
<keyword evidence="1" id="KW-0238">DNA-binding</keyword>
<gene>
    <name evidence="1" type="ORF">CI114_04915</name>
</gene>
<reference evidence="1 2" key="1">
    <citation type="submission" date="2017-08" db="EMBL/GenBank/DDBJ databases">
        <title>Analysis of Fusobacterium persistence and antibiotic response in human colorectal.</title>
        <authorList>
            <person name="Bullman S."/>
        </authorList>
    </citation>
    <scope>NUCLEOTIDE SEQUENCE [LARGE SCALE GENOMIC DNA]</scope>
    <source>
        <strain evidence="1 2">P2_CP</strain>
    </source>
</reference>
<dbReference type="GO" id="GO:0003677">
    <property type="term" value="F:DNA binding"/>
    <property type="evidence" value="ECO:0007669"/>
    <property type="project" value="UniProtKB-KW"/>
</dbReference>
<dbReference type="PANTHER" id="PTHR43801">
    <property type="entry name" value="NUCLEOTIDE-BINDING PROTEIN-RELATED"/>
    <property type="match status" value="1"/>
</dbReference>